<feature type="transmembrane region" description="Helical" evidence="2">
    <location>
        <begin position="151"/>
        <end position="176"/>
    </location>
</feature>
<sequence>MADRQYHQYEPERDHGAHAPEAVDMMSPMTPGSNIERELQKQYQSQHQSPHGQYQPSLRSPMTPDDTEKEAVFHEDDGLHVVPSEHAAQYPETATTASPPTPSIAKDSIPTPVLPDAKPESQSLPPDRDAGLEPVAQKPEEKKIFGIRRKIFIPLAVVLVLIIAAAIGGGVGGAVASRNSNGKSDSSTTSSSSSTVPSSTSSTPASSTSSSANPTSTSSIRFLNNQTWPQGSTFAFQGFSRDNFTGVASEIITGDGGSEFGVDFKFDLHSYIWVPNIGNCCINFCANSTKTGRTGYRCGKVSKDKASGPVPRIKIWCSDTHSDEIAEARGCDTPKTS</sequence>
<organism evidence="3 4">
    <name type="scientific">Pochonia chlamydosporia 170</name>
    <dbReference type="NCBI Taxonomy" id="1380566"/>
    <lineage>
        <taxon>Eukaryota</taxon>
        <taxon>Fungi</taxon>
        <taxon>Dikarya</taxon>
        <taxon>Ascomycota</taxon>
        <taxon>Pezizomycotina</taxon>
        <taxon>Sordariomycetes</taxon>
        <taxon>Hypocreomycetidae</taxon>
        <taxon>Hypocreales</taxon>
        <taxon>Clavicipitaceae</taxon>
        <taxon>Pochonia</taxon>
    </lineage>
</organism>
<dbReference type="RefSeq" id="XP_018138973.1">
    <property type="nucleotide sequence ID" value="XM_018281867.1"/>
</dbReference>
<feature type="compositionally biased region" description="Polar residues" evidence="1">
    <location>
        <begin position="41"/>
        <end position="60"/>
    </location>
</feature>
<keyword evidence="2" id="KW-0472">Membrane</keyword>
<keyword evidence="2" id="KW-1133">Transmembrane helix</keyword>
<feature type="region of interest" description="Disordered" evidence="1">
    <location>
        <begin position="1"/>
        <end position="136"/>
    </location>
</feature>
<proteinExistence type="predicted"/>
<dbReference type="EMBL" id="LSBJ02000001">
    <property type="protein sequence ID" value="OAQ61164.1"/>
    <property type="molecule type" value="Genomic_DNA"/>
</dbReference>
<feature type="compositionally biased region" description="Basic and acidic residues" evidence="1">
    <location>
        <begin position="69"/>
        <end position="79"/>
    </location>
</feature>
<evidence type="ECO:0000313" key="4">
    <source>
        <dbReference type="Proteomes" id="UP000078397"/>
    </source>
</evidence>
<feature type="compositionally biased region" description="Low complexity" evidence="1">
    <location>
        <begin position="184"/>
        <end position="218"/>
    </location>
</feature>
<gene>
    <name evidence="3" type="ORF">VFPPC_02172</name>
</gene>
<dbReference type="Proteomes" id="UP000078397">
    <property type="component" value="Unassembled WGS sequence"/>
</dbReference>
<dbReference type="GeneID" id="28845861"/>
<name>A0A179F6S6_METCM</name>
<accession>A0A179F6S6</accession>
<keyword evidence="4" id="KW-1185">Reference proteome</keyword>
<dbReference type="AlphaFoldDB" id="A0A179F6S6"/>
<protein>
    <recommendedName>
        <fullName evidence="5">Wnt and FGF inhibitory regulator domain-containing protein</fullName>
    </recommendedName>
</protein>
<evidence type="ECO:0008006" key="5">
    <source>
        <dbReference type="Google" id="ProtNLM"/>
    </source>
</evidence>
<feature type="compositionally biased region" description="Basic and acidic residues" evidence="1">
    <location>
        <begin position="1"/>
        <end position="18"/>
    </location>
</feature>
<dbReference type="OrthoDB" id="5226655at2759"/>
<evidence type="ECO:0000256" key="1">
    <source>
        <dbReference type="SAM" id="MobiDB-lite"/>
    </source>
</evidence>
<feature type="region of interest" description="Disordered" evidence="1">
    <location>
        <begin position="174"/>
        <end position="218"/>
    </location>
</feature>
<reference evidence="3 4" key="1">
    <citation type="journal article" date="2016" name="PLoS Pathog.">
        <title>Biosynthesis of antibiotic leucinostatins in bio-control fungus Purpureocillium lilacinum and their inhibition on phytophthora revealed by genome mining.</title>
        <authorList>
            <person name="Wang G."/>
            <person name="Liu Z."/>
            <person name="Lin R."/>
            <person name="Li E."/>
            <person name="Mao Z."/>
            <person name="Ling J."/>
            <person name="Yang Y."/>
            <person name="Yin W.B."/>
            <person name="Xie B."/>
        </authorList>
    </citation>
    <scope>NUCLEOTIDE SEQUENCE [LARGE SCALE GENOMIC DNA]</scope>
    <source>
        <strain evidence="3">170</strain>
    </source>
</reference>
<evidence type="ECO:0000313" key="3">
    <source>
        <dbReference type="EMBL" id="OAQ61164.1"/>
    </source>
</evidence>
<comment type="caution">
    <text evidence="3">The sequence shown here is derived from an EMBL/GenBank/DDBJ whole genome shotgun (WGS) entry which is preliminary data.</text>
</comment>
<dbReference type="STRING" id="1380566.A0A179F6S6"/>
<keyword evidence="2" id="KW-0812">Transmembrane</keyword>
<evidence type="ECO:0000256" key="2">
    <source>
        <dbReference type="SAM" id="Phobius"/>
    </source>
</evidence>
<dbReference type="KEGG" id="pchm:VFPPC_02172"/>